<evidence type="ECO:0000313" key="4">
    <source>
        <dbReference type="EMBL" id="ABK53292.1"/>
    </source>
</evidence>
<dbReference type="AlphaFoldDB" id="A0LV32"/>
<gene>
    <name evidence="4" type="ordered locus">Acel_1520</name>
</gene>
<dbReference type="HOGENOM" id="CLU_043034_0_1_11"/>
<protein>
    <recommendedName>
        <fullName evidence="3">GmrSD restriction endonucleases C-terminal domain-containing protein</fullName>
    </recommendedName>
</protein>
<dbReference type="KEGG" id="ace:Acel_1520"/>
<dbReference type="PANTHER" id="PTHR24094">
    <property type="entry name" value="SECRETED PROTEIN"/>
    <property type="match status" value="1"/>
</dbReference>
<keyword evidence="2" id="KW-0732">Signal</keyword>
<dbReference type="STRING" id="351607.Acel_1520"/>
<evidence type="ECO:0000256" key="2">
    <source>
        <dbReference type="SAM" id="SignalP"/>
    </source>
</evidence>
<feature type="chain" id="PRO_5039593324" description="GmrSD restriction endonucleases C-terminal domain-containing protein" evidence="2">
    <location>
        <begin position="26"/>
        <end position="273"/>
    </location>
</feature>
<dbReference type="RefSeq" id="WP_011720355.1">
    <property type="nucleotide sequence ID" value="NC_008578.1"/>
</dbReference>
<name>A0LV32_ACIC1</name>
<evidence type="ECO:0000256" key="1">
    <source>
        <dbReference type="SAM" id="MobiDB-lite"/>
    </source>
</evidence>
<organism evidence="4 5">
    <name type="scientific">Acidothermus cellulolyticus (strain ATCC 43068 / DSM 8971 / 11B)</name>
    <dbReference type="NCBI Taxonomy" id="351607"/>
    <lineage>
        <taxon>Bacteria</taxon>
        <taxon>Bacillati</taxon>
        <taxon>Actinomycetota</taxon>
        <taxon>Actinomycetes</taxon>
        <taxon>Acidothermales</taxon>
        <taxon>Acidothermaceae</taxon>
        <taxon>Acidothermus</taxon>
    </lineage>
</organism>
<dbReference type="Proteomes" id="UP000008221">
    <property type="component" value="Chromosome"/>
</dbReference>
<sequence>MARVTRVLRAAVVLVAAAIVGGCTSSVVPRSAPSPSAVPSSSSAFPPGSSASSAAGWSASATPSPSPSPAATESSSAPTALPSSVPPGSAAALLATLPIKGRAPMTGYSREKFGPAWADVDHNGCDTRDDILRRDLIDITYVPGSHCRIASGVLHDPYTGKTIHFVRGETTSLAVQIDHIVALGDAWQTGAQQWSAAKRELFANDPLELVAVDGPTNEQKGDADAASWLPPNKAFRCAYVARQIRVKAKYGLWVTQAEHDAMARVLASCPPGI</sequence>
<evidence type="ECO:0000313" key="5">
    <source>
        <dbReference type="Proteomes" id="UP000008221"/>
    </source>
</evidence>
<feature type="region of interest" description="Disordered" evidence="1">
    <location>
        <begin position="27"/>
        <end position="83"/>
    </location>
</feature>
<keyword evidence="5" id="KW-1185">Reference proteome</keyword>
<dbReference type="eggNOG" id="COG2356">
    <property type="taxonomic scope" value="Bacteria"/>
</dbReference>
<dbReference type="PROSITE" id="PS51257">
    <property type="entry name" value="PROKAR_LIPOPROTEIN"/>
    <property type="match status" value="1"/>
</dbReference>
<feature type="domain" description="GmrSD restriction endonucleases C-terminal" evidence="3">
    <location>
        <begin position="126"/>
        <end position="265"/>
    </location>
</feature>
<proteinExistence type="predicted"/>
<evidence type="ECO:0000259" key="3">
    <source>
        <dbReference type="Pfam" id="PF07510"/>
    </source>
</evidence>
<dbReference type="InParanoid" id="A0LV32"/>
<dbReference type="InterPro" id="IPR011089">
    <property type="entry name" value="GmrSD_C"/>
</dbReference>
<dbReference type="PANTHER" id="PTHR24094:SF15">
    <property type="entry name" value="AMP-DEPENDENT SYNTHETASE_LIGASE DOMAIN-CONTAINING PROTEIN-RELATED"/>
    <property type="match status" value="1"/>
</dbReference>
<dbReference type="EMBL" id="CP000481">
    <property type="protein sequence ID" value="ABK53292.1"/>
    <property type="molecule type" value="Genomic_DNA"/>
</dbReference>
<feature type="signal peptide" evidence="2">
    <location>
        <begin position="1"/>
        <end position="25"/>
    </location>
</feature>
<dbReference type="OrthoDB" id="5196645at2"/>
<accession>A0LV32</accession>
<reference evidence="4 5" key="1">
    <citation type="journal article" date="2009" name="Genome Res.">
        <title>Complete genome of the cellulolytic thermophile Acidothermus cellulolyticus 11B provides insights into its ecophysiological and evolutionary adaptations.</title>
        <authorList>
            <person name="Barabote R.D."/>
            <person name="Xie G."/>
            <person name="Leu D.H."/>
            <person name="Normand P."/>
            <person name="Necsulea A."/>
            <person name="Daubin V."/>
            <person name="Medigue C."/>
            <person name="Adney W.S."/>
            <person name="Xu X.C."/>
            <person name="Lapidus A."/>
            <person name="Parales R.E."/>
            <person name="Detter C."/>
            <person name="Pujic P."/>
            <person name="Bruce D."/>
            <person name="Lavire C."/>
            <person name="Challacombe J.F."/>
            <person name="Brettin T.S."/>
            <person name="Berry A.M."/>
        </authorList>
    </citation>
    <scope>NUCLEOTIDE SEQUENCE [LARGE SCALE GENOMIC DNA]</scope>
    <source>
        <strain evidence="5">ATCC 43068 / DSM 8971 / 11B</strain>
    </source>
</reference>
<dbReference type="Pfam" id="PF07510">
    <property type="entry name" value="GmrSD_C"/>
    <property type="match status" value="1"/>
</dbReference>